<keyword evidence="7" id="KW-0067">ATP-binding</keyword>
<evidence type="ECO:0000313" key="11">
    <source>
        <dbReference type="EMBL" id="CRG90941.1"/>
    </source>
</evidence>
<sequence>MATRNHTRSNTIVPGHAELGTTVKRARYGQGQRVKYGSVEAKDTELEPHIQQSIGVITEVLPEPGQQSGITVNASEAGQRYEVRVYHKLQYSADGWQVQNETTGRKTTIYEVNTAKTAPHVPLQPIISKDKAPLPTPRVKHRRRERRSSKHEARGSATMSAAHPPDRRPVILSGPSGVGKGTLFRKLSDAHPDTFALSVSHTTRKPRPEEVEGQDYFFISPAEFPALVAQGAFLEYALFNGHYYGTSKEAIATQTAKGRVVVLDIEMQGVQQIKESRRLDARYVFIKPPSLHALETRLRNRGTENEVNIRERVTQARVEIEYAETEPGVYDKIIVNDDLDTAYRELEEFVYGGAS</sequence>
<feature type="domain" description="Guanylate kinase-like" evidence="10">
    <location>
        <begin position="167"/>
        <end position="351"/>
    </location>
</feature>
<dbReference type="STRING" id="28573.A0A0U1M799"/>
<evidence type="ECO:0000256" key="1">
    <source>
        <dbReference type="ARBA" id="ARBA00005790"/>
    </source>
</evidence>
<evidence type="ECO:0000313" key="12">
    <source>
        <dbReference type="Proteomes" id="UP000054383"/>
    </source>
</evidence>
<dbReference type="InterPro" id="IPR008145">
    <property type="entry name" value="GK/Ca_channel_bsu"/>
</dbReference>
<dbReference type="SMART" id="SM00072">
    <property type="entry name" value="GuKc"/>
    <property type="match status" value="1"/>
</dbReference>
<evidence type="ECO:0000256" key="5">
    <source>
        <dbReference type="ARBA" id="ARBA00022741"/>
    </source>
</evidence>
<accession>A0A0U1M799</accession>
<evidence type="ECO:0000256" key="7">
    <source>
        <dbReference type="ARBA" id="ARBA00022840"/>
    </source>
</evidence>
<reference evidence="11 12" key="1">
    <citation type="submission" date="2015-04" db="EMBL/GenBank/DDBJ databases">
        <authorList>
            <person name="Syromyatnikov M.Y."/>
            <person name="Popov V.N."/>
        </authorList>
    </citation>
    <scope>NUCLEOTIDE SEQUENCE [LARGE SCALE GENOMIC DNA]</scope>
    <source>
        <strain evidence="11">WF-38-12</strain>
    </source>
</reference>
<dbReference type="GO" id="GO:0005524">
    <property type="term" value="F:ATP binding"/>
    <property type="evidence" value="ECO:0007669"/>
    <property type="project" value="UniProtKB-KW"/>
</dbReference>
<dbReference type="NCBIfam" id="TIGR03263">
    <property type="entry name" value="guanyl_kin"/>
    <property type="match status" value="1"/>
</dbReference>
<evidence type="ECO:0000259" key="10">
    <source>
        <dbReference type="PROSITE" id="PS50052"/>
    </source>
</evidence>
<dbReference type="InterPro" id="IPR017665">
    <property type="entry name" value="Guanylate_kinase"/>
</dbReference>
<keyword evidence="6 11" id="KW-0418">Kinase</keyword>
<dbReference type="Gene3D" id="3.40.50.300">
    <property type="entry name" value="P-loop containing nucleotide triphosphate hydrolases"/>
    <property type="match status" value="1"/>
</dbReference>
<name>A0A0U1M799_TALIS</name>
<dbReference type="Pfam" id="PF00625">
    <property type="entry name" value="Guanylate_kin"/>
    <property type="match status" value="1"/>
</dbReference>
<protein>
    <recommendedName>
        <fullName evidence="3">Guanylate kinase</fullName>
        <ecNumber evidence="2">2.7.4.8</ecNumber>
    </recommendedName>
    <alternativeName>
        <fullName evidence="8">GMP kinase</fullName>
    </alternativeName>
</protein>
<dbReference type="PROSITE" id="PS50052">
    <property type="entry name" value="GUANYLATE_KINASE_2"/>
    <property type="match status" value="1"/>
</dbReference>
<dbReference type="InterPro" id="IPR020590">
    <property type="entry name" value="Guanylate_kinase_CS"/>
</dbReference>
<evidence type="ECO:0000256" key="3">
    <source>
        <dbReference type="ARBA" id="ARBA00016296"/>
    </source>
</evidence>
<dbReference type="Proteomes" id="UP000054383">
    <property type="component" value="Unassembled WGS sequence"/>
</dbReference>
<dbReference type="PANTHER" id="PTHR23117">
    <property type="entry name" value="GUANYLATE KINASE-RELATED"/>
    <property type="match status" value="1"/>
</dbReference>
<feature type="region of interest" description="Disordered" evidence="9">
    <location>
        <begin position="127"/>
        <end position="176"/>
    </location>
</feature>
<keyword evidence="4" id="KW-0808">Transferase</keyword>
<dbReference type="FunFam" id="3.30.63.10:FF:000002">
    <property type="entry name" value="Guanylate kinase 1"/>
    <property type="match status" value="1"/>
</dbReference>
<dbReference type="FunFam" id="3.40.50.300:FF:000776">
    <property type="entry name" value="Guanylate kinase 2"/>
    <property type="match status" value="1"/>
</dbReference>
<organism evidence="11 12">
    <name type="scientific">Talaromyces islandicus</name>
    <name type="common">Penicillium islandicum</name>
    <dbReference type="NCBI Taxonomy" id="28573"/>
    <lineage>
        <taxon>Eukaryota</taxon>
        <taxon>Fungi</taxon>
        <taxon>Dikarya</taxon>
        <taxon>Ascomycota</taxon>
        <taxon>Pezizomycotina</taxon>
        <taxon>Eurotiomycetes</taxon>
        <taxon>Eurotiomycetidae</taxon>
        <taxon>Eurotiales</taxon>
        <taxon>Trichocomaceae</taxon>
        <taxon>Talaromyces</taxon>
        <taxon>Talaromyces sect. Islandici</taxon>
    </lineage>
</organism>
<gene>
    <name evidence="11" type="ORF">PISL3812_07989</name>
</gene>
<dbReference type="PANTHER" id="PTHR23117:SF13">
    <property type="entry name" value="GUANYLATE KINASE"/>
    <property type="match status" value="1"/>
</dbReference>
<dbReference type="EMBL" id="CVMT01000008">
    <property type="protein sequence ID" value="CRG90941.1"/>
    <property type="molecule type" value="Genomic_DNA"/>
</dbReference>
<proteinExistence type="inferred from homology"/>
<evidence type="ECO:0000256" key="8">
    <source>
        <dbReference type="ARBA" id="ARBA00030128"/>
    </source>
</evidence>
<dbReference type="AlphaFoldDB" id="A0A0U1M799"/>
<evidence type="ECO:0000256" key="6">
    <source>
        <dbReference type="ARBA" id="ARBA00022777"/>
    </source>
</evidence>
<dbReference type="GO" id="GO:0005829">
    <property type="term" value="C:cytosol"/>
    <property type="evidence" value="ECO:0007669"/>
    <property type="project" value="TreeGrafter"/>
</dbReference>
<dbReference type="HAMAP" id="MF_00328">
    <property type="entry name" value="Guanylate_kinase"/>
    <property type="match status" value="1"/>
</dbReference>
<dbReference type="PROSITE" id="PS00856">
    <property type="entry name" value="GUANYLATE_KINASE_1"/>
    <property type="match status" value="1"/>
</dbReference>
<evidence type="ECO:0000256" key="9">
    <source>
        <dbReference type="SAM" id="MobiDB-lite"/>
    </source>
</evidence>
<evidence type="ECO:0000256" key="4">
    <source>
        <dbReference type="ARBA" id="ARBA00022679"/>
    </source>
</evidence>
<dbReference type="InterPro" id="IPR008144">
    <property type="entry name" value="Guanylate_kin-like_dom"/>
</dbReference>
<feature type="compositionally biased region" description="Basic residues" evidence="9">
    <location>
        <begin position="138"/>
        <end position="149"/>
    </location>
</feature>
<dbReference type="CDD" id="cd00071">
    <property type="entry name" value="GMPK"/>
    <property type="match status" value="1"/>
</dbReference>
<evidence type="ECO:0000256" key="2">
    <source>
        <dbReference type="ARBA" id="ARBA00012961"/>
    </source>
</evidence>
<keyword evidence="5" id="KW-0547">Nucleotide-binding</keyword>
<dbReference type="OrthoDB" id="6334211at2759"/>
<dbReference type="GO" id="GO:0004385">
    <property type="term" value="F:GMP kinase activity"/>
    <property type="evidence" value="ECO:0007669"/>
    <property type="project" value="UniProtKB-EC"/>
</dbReference>
<keyword evidence="12" id="KW-1185">Reference proteome</keyword>
<comment type="similarity">
    <text evidence="1">Belongs to the guanylate kinase family.</text>
</comment>
<dbReference type="EC" id="2.7.4.8" evidence="2"/>
<dbReference type="InterPro" id="IPR027417">
    <property type="entry name" value="P-loop_NTPase"/>
</dbReference>
<dbReference type="SUPFAM" id="SSF52540">
    <property type="entry name" value="P-loop containing nucleoside triphosphate hydrolases"/>
    <property type="match status" value="1"/>
</dbReference>